<dbReference type="InterPro" id="IPR048954">
    <property type="entry name" value="PorZ_N"/>
</dbReference>
<keyword evidence="4" id="KW-1185">Reference proteome</keyword>
<evidence type="ECO:0000259" key="2">
    <source>
        <dbReference type="Pfam" id="PF21544"/>
    </source>
</evidence>
<sequence>MRHTMLLFWVCFLTSTMLCSQADSLGEWRTLQAYRTGTDVTESPNSIIYTTGKAIFFLDKEDLSITRLAREDGLAEARIRLIRYHGPTETLIIVYESSVIDLYRDGRFFTLRQIDNFNFSGDKKVNALFFGPNNQVYLAAGYGVSVLDLDNATFLFTTFTGAIVAGVALHNGFIYAATDEGIYRAPQVGVNLSDFGTWALLGEANGFPGDYASPVIEVFNEQLYFGIGHDVYRLEGDTATLFYDAEEAPAWELEYLSTGPSLLMVGYRCTDNSCRDRQIRMYDANGLRQVLRNECFFDVTNSLEDDRGRIWISESGRIPGIRYLTSATSRECITLEYGGPPTDDNFRLLHDGTALWVAPGVLDENFSPSFTAGGVYRLRDGTWTGFNRRNTDVFRGRDGQEQGDDDVGTIVDVHYDPVGQRHWFSSFFEGAIAWDDATESGEIFDELNSSLQLSAGAGPGRVRVAGAVSDPQGFTYLANNRAAQDAIVSVRSPDGEWAALGTRCNDNLALDIAIDPNGLVWVVHATSVGGSLTVLDPMGTPMDPSDDRCRTITSSNSALPTNSVRSVAVDLEGNVWVGTAQGIVVFSCGPNVFDPETCVGDLPIAEADEFGGFLLETEEIRSITVDGANRKWIGTGGGAYLLSPSGEEQLLFFDKDNSPLPDNLVRDIAIDPGTGIVYFGTELGIASYRSDATAATQAFRPELVIFPNPVEPGYQGPIAINGLARDALVKVTDLSGKLVAEGNAAGGQFLWSGTDYNGRRVTSGVYLVFASSKPQFSITDPGSAVGKIVFIR</sequence>
<name>A0A923PP64_9BACT</name>
<dbReference type="RefSeq" id="WP_187468332.1">
    <property type="nucleotide sequence ID" value="NZ_JACSIT010000152.1"/>
</dbReference>
<dbReference type="InterPro" id="IPR015943">
    <property type="entry name" value="WD40/YVTN_repeat-like_dom_sf"/>
</dbReference>
<feature type="signal peptide" evidence="1">
    <location>
        <begin position="1"/>
        <end position="22"/>
    </location>
</feature>
<comment type="caution">
    <text evidence="3">The sequence shown here is derived from an EMBL/GenBank/DDBJ whole genome shotgun (WGS) entry which is preliminary data.</text>
</comment>
<evidence type="ECO:0000256" key="1">
    <source>
        <dbReference type="SAM" id="SignalP"/>
    </source>
</evidence>
<dbReference type="Gene3D" id="2.130.10.10">
    <property type="entry name" value="YVTN repeat-like/Quinoprotein amine dehydrogenase"/>
    <property type="match status" value="2"/>
</dbReference>
<dbReference type="Pfam" id="PF21544">
    <property type="entry name" value="PorZ_N_b_propeller"/>
    <property type="match status" value="1"/>
</dbReference>
<protein>
    <recommendedName>
        <fullName evidence="2">PorZ N-terminal beta-propeller domain-containing protein</fullName>
    </recommendedName>
</protein>
<keyword evidence="1" id="KW-0732">Signal</keyword>
<dbReference type="SUPFAM" id="SSF63829">
    <property type="entry name" value="Calcium-dependent phosphotriesterase"/>
    <property type="match status" value="1"/>
</dbReference>
<reference evidence="3" key="1">
    <citation type="submission" date="2020-08" db="EMBL/GenBank/DDBJ databases">
        <title>Lewinella bacteria from marine environments.</title>
        <authorList>
            <person name="Zhong Y."/>
        </authorList>
    </citation>
    <scope>NUCLEOTIDE SEQUENCE</scope>
    <source>
        <strain evidence="3">KCTC 42187</strain>
    </source>
</reference>
<evidence type="ECO:0000313" key="3">
    <source>
        <dbReference type="EMBL" id="MBC6996321.1"/>
    </source>
</evidence>
<dbReference type="AlphaFoldDB" id="A0A923PP64"/>
<evidence type="ECO:0000313" key="4">
    <source>
        <dbReference type="Proteomes" id="UP000650081"/>
    </source>
</evidence>
<feature type="domain" description="PorZ N-terminal beta-propeller" evidence="2">
    <location>
        <begin position="50"/>
        <end position="198"/>
    </location>
</feature>
<proteinExistence type="predicted"/>
<dbReference type="SUPFAM" id="SSF101898">
    <property type="entry name" value="NHL repeat"/>
    <property type="match status" value="2"/>
</dbReference>
<organism evidence="3 4">
    <name type="scientific">Neolewinella lacunae</name>
    <dbReference type="NCBI Taxonomy" id="1517758"/>
    <lineage>
        <taxon>Bacteria</taxon>
        <taxon>Pseudomonadati</taxon>
        <taxon>Bacteroidota</taxon>
        <taxon>Saprospiria</taxon>
        <taxon>Saprospirales</taxon>
        <taxon>Lewinellaceae</taxon>
        <taxon>Neolewinella</taxon>
    </lineage>
</organism>
<gene>
    <name evidence="3" type="ORF">H9S92_19275</name>
</gene>
<feature type="chain" id="PRO_5036698496" description="PorZ N-terminal beta-propeller domain-containing protein" evidence="1">
    <location>
        <begin position="23"/>
        <end position="792"/>
    </location>
</feature>
<dbReference type="Proteomes" id="UP000650081">
    <property type="component" value="Unassembled WGS sequence"/>
</dbReference>
<dbReference type="EMBL" id="JACSIT010000152">
    <property type="protein sequence ID" value="MBC6996321.1"/>
    <property type="molecule type" value="Genomic_DNA"/>
</dbReference>
<accession>A0A923PP64</accession>